<dbReference type="Proteomes" id="UP001153269">
    <property type="component" value="Unassembled WGS sequence"/>
</dbReference>
<accession>A0A9N7TNB2</accession>
<comment type="caution">
    <text evidence="1">The sequence shown here is derived from an EMBL/GenBank/DDBJ whole genome shotgun (WGS) entry which is preliminary data.</text>
</comment>
<name>A0A9N7TNB2_PLEPL</name>
<keyword evidence="2" id="KW-1185">Reference proteome</keyword>
<sequence length="113" mass="12688">MVPEHLPNLDTVYASWLRRTARNIGKDPSHIGHSLFVPLPLGKRFRAIKSWTSSLRNSSQCYGLVEEMDPGCRGYNKKSGGFPVLSKSYEALPKQLEREAGVELEEGEKDRDG</sequence>
<dbReference type="AlphaFoldDB" id="A0A9N7TNB2"/>
<gene>
    <name evidence="1" type="ORF">PLEPLA_LOCUS3848</name>
</gene>
<protein>
    <submittedName>
        <fullName evidence="1">Uncharacterized protein</fullName>
    </submittedName>
</protein>
<proteinExistence type="predicted"/>
<evidence type="ECO:0000313" key="1">
    <source>
        <dbReference type="EMBL" id="CAB1416092.1"/>
    </source>
</evidence>
<dbReference type="EMBL" id="CADEAL010000190">
    <property type="protein sequence ID" value="CAB1416092.1"/>
    <property type="molecule type" value="Genomic_DNA"/>
</dbReference>
<organism evidence="1 2">
    <name type="scientific">Pleuronectes platessa</name>
    <name type="common">European plaice</name>
    <dbReference type="NCBI Taxonomy" id="8262"/>
    <lineage>
        <taxon>Eukaryota</taxon>
        <taxon>Metazoa</taxon>
        <taxon>Chordata</taxon>
        <taxon>Craniata</taxon>
        <taxon>Vertebrata</taxon>
        <taxon>Euteleostomi</taxon>
        <taxon>Actinopterygii</taxon>
        <taxon>Neopterygii</taxon>
        <taxon>Teleostei</taxon>
        <taxon>Neoteleostei</taxon>
        <taxon>Acanthomorphata</taxon>
        <taxon>Carangaria</taxon>
        <taxon>Pleuronectiformes</taxon>
        <taxon>Pleuronectoidei</taxon>
        <taxon>Pleuronectidae</taxon>
        <taxon>Pleuronectes</taxon>
    </lineage>
</organism>
<reference evidence="1" key="1">
    <citation type="submission" date="2020-03" db="EMBL/GenBank/DDBJ databases">
        <authorList>
            <person name="Weist P."/>
        </authorList>
    </citation>
    <scope>NUCLEOTIDE SEQUENCE</scope>
</reference>
<evidence type="ECO:0000313" key="2">
    <source>
        <dbReference type="Proteomes" id="UP001153269"/>
    </source>
</evidence>